<gene>
    <name evidence="2" type="ORF">FKG94_16735</name>
</gene>
<dbReference type="EMBL" id="VHSG01000017">
    <property type="protein sequence ID" value="TQV74249.1"/>
    <property type="molecule type" value="Genomic_DNA"/>
</dbReference>
<organism evidence="2 3">
    <name type="scientific">Exilibacterium tricleocarpae</name>
    <dbReference type="NCBI Taxonomy" id="2591008"/>
    <lineage>
        <taxon>Bacteria</taxon>
        <taxon>Pseudomonadati</taxon>
        <taxon>Pseudomonadota</taxon>
        <taxon>Gammaproteobacteria</taxon>
        <taxon>Cellvibrionales</taxon>
        <taxon>Cellvibrionaceae</taxon>
        <taxon>Exilibacterium</taxon>
    </lineage>
</organism>
<dbReference type="OrthoDB" id="9952458at2"/>
<comment type="caution">
    <text evidence="2">The sequence shown here is derived from an EMBL/GenBank/DDBJ whole genome shotgun (WGS) entry which is preliminary data.</text>
</comment>
<feature type="compositionally biased region" description="Basic and acidic residues" evidence="1">
    <location>
        <begin position="41"/>
        <end position="63"/>
    </location>
</feature>
<evidence type="ECO:0000256" key="1">
    <source>
        <dbReference type="SAM" id="MobiDB-lite"/>
    </source>
</evidence>
<name>A0A545TAK6_9GAMM</name>
<feature type="compositionally biased region" description="Basic and acidic residues" evidence="1">
    <location>
        <begin position="7"/>
        <end position="26"/>
    </location>
</feature>
<feature type="region of interest" description="Disordered" evidence="1">
    <location>
        <begin position="1"/>
        <end position="63"/>
    </location>
</feature>
<dbReference type="RefSeq" id="WP_142905472.1">
    <property type="nucleotide sequence ID" value="NZ_ML660096.1"/>
</dbReference>
<reference evidence="2 3" key="1">
    <citation type="submission" date="2019-06" db="EMBL/GenBank/DDBJ databases">
        <title>Whole genome sequence for Cellvibrionaceae sp. R142.</title>
        <authorList>
            <person name="Wang G."/>
        </authorList>
    </citation>
    <scope>NUCLEOTIDE SEQUENCE [LARGE SCALE GENOMIC DNA]</scope>
    <source>
        <strain evidence="2 3">R142</strain>
    </source>
</reference>
<proteinExistence type="predicted"/>
<sequence length="63" mass="7568">MTKRKRYSLDELEKMKSESDQEKFDETTDVDILEQIISDPDTPHLTEQEVKEMRPARSKERKK</sequence>
<keyword evidence="3" id="KW-1185">Reference proteome</keyword>
<protein>
    <submittedName>
        <fullName evidence="2">Uncharacterized protein</fullName>
    </submittedName>
</protein>
<dbReference type="Proteomes" id="UP000319732">
    <property type="component" value="Unassembled WGS sequence"/>
</dbReference>
<evidence type="ECO:0000313" key="3">
    <source>
        <dbReference type="Proteomes" id="UP000319732"/>
    </source>
</evidence>
<accession>A0A545TAK6</accession>
<dbReference type="AlphaFoldDB" id="A0A545TAK6"/>
<evidence type="ECO:0000313" key="2">
    <source>
        <dbReference type="EMBL" id="TQV74249.1"/>
    </source>
</evidence>